<evidence type="ECO:0000256" key="7">
    <source>
        <dbReference type="PIRSR" id="PIRSR600895-51"/>
    </source>
</evidence>
<evidence type="ECO:0000256" key="5">
    <source>
        <dbReference type="ARBA" id="ARBA00022631"/>
    </source>
</evidence>
<sequence>MGHLSTHVLDTTSGRPAAGVVIELRRLAADGTAEPIASAVTNADGRTDGPLLDDATLSAGTYELLFHVGAYFARTGLDGSPPFLDVIPVRFGVCDPDGRYHVPLLVTPWSYATYRGS</sequence>
<comment type="similarity">
    <text evidence="3 8">Belongs to the transthyretin family. 5-hydroxyisourate hydrolase subfamily.</text>
</comment>
<evidence type="ECO:0000256" key="2">
    <source>
        <dbReference type="ARBA" id="ARBA00002704"/>
    </source>
</evidence>
<dbReference type="EMBL" id="CP003811">
    <property type="protein sequence ID" value="AIQ91579.1"/>
    <property type="molecule type" value="Genomic_DNA"/>
</dbReference>
<dbReference type="AlphaFoldDB" id="A0A089QAG3"/>
<feature type="binding site" evidence="7">
    <location>
        <position position="7"/>
    </location>
    <ligand>
        <name>substrate</name>
    </ligand>
</feature>
<comment type="subunit">
    <text evidence="4 8">Homotetramer.</text>
</comment>
<name>A0A089QAG3_9HYPH</name>
<dbReference type="KEGG" id="mor:MOC_3824"/>
<dbReference type="InterPro" id="IPR014306">
    <property type="entry name" value="Hydroxyisourate_hydrolase"/>
</dbReference>
<dbReference type="GO" id="GO:0033971">
    <property type="term" value="F:hydroxyisourate hydrolase activity"/>
    <property type="evidence" value="ECO:0007669"/>
    <property type="project" value="UniProtKB-EC"/>
</dbReference>
<evidence type="ECO:0000256" key="6">
    <source>
        <dbReference type="ARBA" id="ARBA00022801"/>
    </source>
</evidence>
<accession>A0A089QAG3</accession>
<comment type="function">
    <text evidence="2">Catalyzes the hydrolysis of 5-hydroxyisourate (HIU) to 2-oxo-4-hydroxy-4-carboxy-5-ureidoimidazoline (OHCU).</text>
</comment>
<evidence type="ECO:0000313" key="10">
    <source>
        <dbReference type="EMBL" id="AIQ91579.1"/>
    </source>
</evidence>
<keyword evidence="11" id="KW-1185">Reference proteome</keyword>
<dbReference type="PANTHER" id="PTHR10395:SF7">
    <property type="entry name" value="5-HYDROXYISOURATE HYDROLASE"/>
    <property type="match status" value="1"/>
</dbReference>
<dbReference type="PROSITE" id="PS00768">
    <property type="entry name" value="TRANSTHYRETIN_1"/>
    <property type="match status" value="1"/>
</dbReference>
<evidence type="ECO:0000256" key="8">
    <source>
        <dbReference type="RuleBase" id="RU361270"/>
    </source>
</evidence>
<dbReference type="CDD" id="cd05822">
    <property type="entry name" value="TLP_HIUase"/>
    <property type="match status" value="1"/>
</dbReference>
<dbReference type="GO" id="GO:0006144">
    <property type="term" value="P:purine nucleobase metabolic process"/>
    <property type="evidence" value="ECO:0007669"/>
    <property type="project" value="UniProtKB-KW"/>
</dbReference>
<dbReference type="HOGENOM" id="CLU_115536_1_1_5"/>
<dbReference type="NCBIfam" id="TIGR02962">
    <property type="entry name" value="hdxy_isourate"/>
    <property type="match status" value="1"/>
</dbReference>
<evidence type="ECO:0000256" key="4">
    <source>
        <dbReference type="ARBA" id="ARBA00011881"/>
    </source>
</evidence>
<evidence type="ECO:0000256" key="3">
    <source>
        <dbReference type="ARBA" id="ARBA00009850"/>
    </source>
</evidence>
<dbReference type="EC" id="3.5.2.17" evidence="8"/>
<dbReference type="InterPro" id="IPR023416">
    <property type="entry name" value="Transthyretin/HIU_hydrolase_d"/>
</dbReference>
<gene>
    <name evidence="10" type="primary">uraH</name>
    <name evidence="10" type="ORF">MOC_3824</name>
</gene>
<keyword evidence="5 8" id="KW-0659">Purine metabolism</keyword>
<dbReference type="Pfam" id="PF00576">
    <property type="entry name" value="Transthyretin"/>
    <property type="match status" value="1"/>
</dbReference>
<dbReference type="Proteomes" id="UP000029492">
    <property type="component" value="Chromosome"/>
</dbReference>
<evidence type="ECO:0000313" key="11">
    <source>
        <dbReference type="Proteomes" id="UP000029492"/>
    </source>
</evidence>
<reference evidence="10 11" key="1">
    <citation type="journal article" date="2014" name="PLoS ONE">
        <title>Genome Information of Methylobacterium oryzae, a Plant-Probiotic Methylotroph in the Phyllosphere.</title>
        <authorList>
            <person name="Kwak M.J."/>
            <person name="Jeong H."/>
            <person name="Madhaiyan M."/>
            <person name="Lee Y."/>
            <person name="Sa T.M."/>
            <person name="Oh T.K."/>
            <person name="Kim J.F."/>
        </authorList>
    </citation>
    <scope>NUCLEOTIDE SEQUENCE [LARGE SCALE GENOMIC DNA]</scope>
    <source>
        <strain evidence="10 11">CBMB20</strain>
    </source>
</reference>
<dbReference type="PRINTS" id="PR00189">
    <property type="entry name" value="TRNSTHYRETIN"/>
</dbReference>
<protein>
    <recommendedName>
        <fullName evidence="8">5-hydroxyisourate hydrolase</fullName>
        <shortName evidence="8">HIU hydrolase</shortName>
        <shortName evidence="8">HIUHase</shortName>
        <ecNumber evidence="8">3.5.2.17</ecNumber>
    </recommendedName>
</protein>
<dbReference type="eggNOG" id="COG2351">
    <property type="taxonomic scope" value="Bacteria"/>
</dbReference>
<dbReference type="SUPFAM" id="SSF49472">
    <property type="entry name" value="Transthyretin (synonym: prealbumin)"/>
    <property type="match status" value="1"/>
</dbReference>
<organism evidence="10 11">
    <name type="scientific">Methylobacterium oryzae CBMB20</name>
    <dbReference type="NCBI Taxonomy" id="693986"/>
    <lineage>
        <taxon>Bacteria</taxon>
        <taxon>Pseudomonadati</taxon>
        <taxon>Pseudomonadota</taxon>
        <taxon>Alphaproteobacteria</taxon>
        <taxon>Hyphomicrobiales</taxon>
        <taxon>Methylobacteriaceae</taxon>
        <taxon>Methylobacterium</taxon>
    </lineage>
</organism>
<keyword evidence="6 8" id="KW-0378">Hydrolase</keyword>
<feature type="binding site" evidence="7">
    <location>
        <position position="114"/>
    </location>
    <ligand>
        <name>substrate</name>
    </ligand>
</feature>
<evidence type="ECO:0000256" key="1">
    <source>
        <dbReference type="ARBA" id="ARBA00001043"/>
    </source>
</evidence>
<comment type="catalytic activity">
    <reaction evidence="1 8">
        <text>5-hydroxyisourate + H2O = 5-hydroxy-2-oxo-4-ureido-2,5-dihydro-1H-imidazole-5-carboxylate + H(+)</text>
        <dbReference type="Rhea" id="RHEA:23736"/>
        <dbReference type="ChEBI" id="CHEBI:15377"/>
        <dbReference type="ChEBI" id="CHEBI:15378"/>
        <dbReference type="ChEBI" id="CHEBI:18072"/>
        <dbReference type="ChEBI" id="CHEBI:58639"/>
        <dbReference type="EC" id="3.5.2.17"/>
    </reaction>
</comment>
<dbReference type="InterPro" id="IPR036817">
    <property type="entry name" value="Transthyretin/HIU_hydrolase_sf"/>
</dbReference>
<dbReference type="STRING" id="693986.MOC_3824"/>
<proteinExistence type="inferred from homology"/>
<dbReference type="Gene3D" id="2.60.40.180">
    <property type="entry name" value="Transthyretin/hydroxyisourate hydrolase domain"/>
    <property type="match status" value="1"/>
</dbReference>
<dbReference type="RefSeq" id="WP_043758697.1">
    <property type="nucleotide sequence ID" value="NZ_CP003811.1"/>
</dbReference>
<evidence type="ECO:0000259" key="9">
    <source>
        <dbReference type="Pfam" id="PF00576"/>
    </source>
</evidence>
<dbReference type="InterPro" id="IPR000895">
    <property type="entry name" value="Transthyretin/HIU_hydrolase"/>
</dbReference>
<dbReference type="PANTHER" id="PTHR10395">
    <property type="entry name" value="URICASE AND TRANSTHYRETIN-RELATED"/>
    <property type="match status" value="1"/>
</dbReference>
<dbReference type="InterPro" id="IPR023418">
    <property type="entry name" value="Thyroxine_BS"/>
</dbReference>
<feature type="binding site" evidence="7">
    <location>
        <position position="46"/>
    </location>
    <ligand>
        <name>substrate</name>
    </ligand>
</feature>
<feature type="domain" description="Transthyretin/hydroxyisourate hydrolase" evidence="9">
    <location>
        <begin position="4"/>
        <end position="116"/>
    </location>
</feature>